<feature type="region of interest" description="Disordered" evidence="1">
    <location>
        <begin position="970"/>
        <end position="1012"/>
    </location>
</feature>
<dbReference type="AlphaFoldDB" id="A0AAD1XMX8"/>
<feature type="compositionally biased region" description="Basic residues" evidence="1">
    <location>
        <begin position="172"/>
        <end position="183"/>
    </location>
</feature>
<feature type="compositionally biased region" description="Polar residues" evidence="1">
    <location>
        <begin position="367"/>
        <end position="383"/>
    </location>
</feature>
<feature type="region of interest" description="Disordered" evidence="1">
    <location>
        <begin position="524"/>
        <end position="568"/>
    </location>
</feature>
<feature type="region of interest" description="Disordered" evidence="1">
    <location>
        <begin position="51"/>
        <end position="188"/>
    </location>
</feature>
<dbReference type="PANTHER" id="PTHR38150:SF1">
    <property type="entry name" value="PFU DOMAIN-CONTAINING PROTEIN"/>
    <property type="match status" value="1"/>
</dbReference>
<evidence type="ECO:0000313" key="3">
    <source>
        <dbReference type="Proteomes" id="UP001295684"/>
    </source>
</evidence>
<protein>
    <submittedName>
        <fullName evidence="2">Uncharacterized protein</fullName>
    </submittedName>
</protein>
<feature type="region of interest" description="Disordered" evidence="1">
    <location>
        <begin position="913"/>
        <end position="955"/>
    </location>
</feature>
<feature type="compositionally biased region" description="Basic and acidic residues" evidence="1">
    <location>
        <begin position="151"/>
        <end position="160"/>
    </location>
</feature>
<proteinExistence type="predicted"/>
<feature type="compositionally biased region" description="Basic and acidic residues" evidence="1">
    <location>
        <begin position="998"/>
        <end position="1012"/>
    </location>
</feature>
<feature type="region of interest" description="Disordered" evidence="1">
    <location>
        <begin position="367"/>
        <end position="396"/>
    </location>
</feature>
<feature type="compositionally biased region" description="Basic residues" evidence="1">
    <location>
        <begin position="384"/>
        <end position="396"/>
    </location>
</feature>
<feature type="compositionally biased region" description="Acidic residues" evidence="1">
    <location>
        <begin position="123"/>
        <end position="139"/>
    </location>
</feature>
<feature type="compositionally biased region" description="Polar residues" evidence="1">
    <location>
        <begin position="919"/>
        <end position="929"/>
    </location>
</feature>
<evidence type="ECO:0000313" key="2">
    <source>
        <dbReference type="EMBL" id="CAI2375618.1"/>
    </source>
</evidence>
<feature type="compositionally biased region" description="Polar residues" evidence="1">
    <location>
        <begin position="943"/>
        <end position="955"/>
    </location>
</feature>
<accession>A0AAD1XMX8</accession>
<feature type="region of interest" description="Disordered" evidence="1">
    <location>
        <begin position="603"/>
        <end position="630"/>
    </location>
</feature>
<keyword evidence="3" id="KW-1185">Reference proteome</keyword>
<comment type="caution">
    <text evidence="2">The sequence shown here is derived from an EMBL/GenBank/DDBJ whole genome shotgun (WGS) entry which is preliminary data.</text>
</comment>
<dbReference type="Proteomes" id="UP001295684">
    <property type="component" value="Unassembled WGS sequence"/>
</dbReference>
<sequence length="1086" mass="126117">MGSSLTSSSNMSTRFTDLVILILLHSKILMKIFHLHTHKKIDEINYRRAEMTKSKEKGSKNRNKSLRNSKRLLRSAKFNKTISNKMPHNSNKSSKNKNLNRYTKLSEGLFKRKPSGQKKIEDDRECEIPDEFYTDDTGDEATYLYTNNSTTREKSRERSQRRTKNVSNKNQKANKKSRTRKPPKSFLSPKEAVMIKTIPLFFSEEKEEEINLGESVYTQISKDILIKDNLQVSKIYEEMTNRTNIKKAAERRSGRKKNPEVIKRLLSPPKKDIIIADDIFNATKAKAKNDSFMTYQEKTCRLKIQYSSSQLDSTDHDRKCSQERLRNCKIIATDSDQKGNYTDKFHFNESVETVKSKRGDNYLLNNPSIFTEHPPTSSNFSQRASKKTKERSKSTKKRFNGFYEQQMKYVDIKNTKIQKKIHKRERLVEDLRRQKERFSLLSSGSRKILNRSSKRSTSKENLFKNMTQSIGTTSILDNSQKHSVDFRSPVLHKCSSTASVHDRLFNDSHTRQESRRNLLEKYQEYERNNSKSNSRSRKSRDAGKDLLRINRSAHNLKDGTKNMQQSSQANLSDIASFIPVNHNLSNQIAKEVSTKLYNDACRRMERTSSRSRSRNRSQNKNSSQSRNPASNKYLKDIFETDFQKAIIDRAVKTRKLNYYHTNEILKSLGFMFTDEDHNDKADERMLFLDFWRCLRGDENDGIAPKDLKMLLSCIEGILVDKKATQKNFRKGMKPLDYIMRKNSKEIRNLKKPKETQPSQKAAITDLMSFDDKCNLKIIPKDYAKIRKYFITFATNRSNFLNKKISEKISQRKKPVDYSHKPKINKKSRKIVKTLHSKLSKLKIPHYELLLYKGKEYEKRKEMNISEKNTKLKKDLMHNLVHKRKNSTPMSSSGSKVEEYDSIVVTKKPNAFQEYLDPNTYESQTSTPTKSHLESTESCDKSGNHGTILSNGQLDKSELFNTSPIIEEEYSCTEETPSSNMLEADQEKSPQSQESDCSSLEKEQVHLEESPPDFDKGYPILYVDINLGKERVERLTVYEGEDPSVVSAVFAEKTGINEKMRIKLENMLKDQLSSILSRINEEDEEDA</sequence>
<reference evidence="2" key="1">
    <citation type="submission" date="2023-07" db="EMBL/GenBank/DDBJ databases">
        <authorList>
            <consortium name="AG Swart"/>
            <person name="Singh M."/>
            <person name="Singh A."/>
            <person name="Seah K."/>
            <person name="Emmerich C."/>
        </authorList>
    </citation>
    <scope>NUCLEOTIDE SEQUENCE</scope>
    <source>
        <strain evidence="2">DP1</strain>
    </source>
</reference>
<dbReference type="PANTHER" id="PTHR38150">
    <property type="entry name" value="EF-HAND DOMAIN-CONTAINING PROTEIN"/>
    <property type="match status" value="1"/>
</dbReference>
<feature type="compositionally biased region" description="Low complexity" evidence="1">
    <location>
        <begin position="83"/>
        <end position="100"/>
    </location>
</feature>
<organism evidence="2 3">
    <name type="scientific">Euplotes crassus</name>
    <dbReference type="NCBI Taxonomy" id="5936"/>
    <lineage>
        <taxon>Eukaryota</taxon>
        <taxon>Sar</taxon>
        <taxon>Alveolata</taxon>
        <taxon>Ciliophora</taxon>
        <taxon>Intramacronucleata</taxon>
        <taxon>Spirotrichea</taxon>
        <taxon>Hypotrichia</taxon>
        <taxon>Euplotida</taxon>
        <taxon>Euplotidae</taxon>
        <taxon>Moneuplotes</taxon>
    </lineage>
</organism>
<feature type="region of interest" description="Disordered" evidence="1">
    <location>
        <begin position="879"/>
        <end position="898"/>
    </location>
</feature>
<feature type="compositionally biased region" description="Basic and acidic residues" evidence="1">
    <location>
        <begin position="539"/>
        <end position="548"/>
    </location>
</feature>
<dbReference type="EMBL" id="CAMPGE010017110">
    <property type="protein sequence ID" value="CAI2375618.1"/>
    <property type="molecule type" value="Genomic_DNA"/>
</dbReference>
<evidence type="ECO:0000256" key="1">
    <source>
        <dbReference type="SAM" id="MobiDB-lite"/>
    </source>
</evidence>
<gene>
    <name evidence="2" type="ORF">ECRASSUSDP1_LOCUS16981</name>
</gene>
<name>A0AAD1XMX8_EUPCR</name>
<feature type="compositionally biased region" description="Basic residues" evidence="1">
    <location>
        <begin position="60"/>
        <end position="74"/>
    </location>
</feature>
<feature type="compositionally biased region" description="Low complexity" evidence="1">
    <location>
        <begin position="618"/>
        <end position="627"/>
    </location>
</feature>
<feature type="compositionally biased region" description="Polar residues" evidence="1">
    <location>
        <begin position="988"/>
        <end position="997"/>
    </location>
</feature>
<feature type="compositionally biased region" description="Basic and acidic residues" evidence="1">
    <location>
        <begin position="930"/>
        <end position="942"/>
    </location>
</feature>